<dbReference type="InterPro" id="IPR005251">
    <property type="entry name" value="IF-M1Pi"/>
</dbReference>
<dbReference type="NCBIfam" id="NF004326">
    <property type="entry name" value="PRK05720.1"/>
    <property type="match status" value="1"/>
</dbReference>
<keyword evidence="4" id="KW-1185">Reference proteome</keyword>
<keyword evidence="2" id="KW-0028">Amino-acid biosynthesis</keyword>
<feature type="binding site" evidence="2">
    <location>
        <position position="201"/>
    </location>
    <ligand>
        <name>substrate</name>
    </ligand>
</feature>
<feature type="site" description="Transition state stabilizer" evidence="2">
    <location>
        <position position="162"/>
    </location>
</feature>
<comment type="pathway">
    <text evidence="2">Amino-acid biosynthesis; L-methionine biosynthesis via salvage pathway; L-methionine from S-methyl-5-thio-alpha-D-ribose 1-phosphate: step 1/6.</text>
</comment>
<dbReference type="InterPro" id="IPR000649">
    <property type="entry name" value="IF-2B-related"/>
</dbReference>
<dbReference type="PANTHER" id="PTHR43475">
    <property type="entry name" value="METHYLTHIORIBOSE-1-PHOSPHATE ISOMERASE"/>
    <property type="match status" value="1"/>
</dbReference>
<evidence type="ECO:0000256" key="2">
    <source>
        <dbReference type="HAMAP-Rule" id="MF_01678"/>
    </source>
</evidence>
<dbReference type="NCBIfam" id="TIGR00512">
    <property type="entry name" value="salvage_mtnA"/>
    <property type="match status" value="1"/>
</dbReference>
<evidence type="ECO:0000313" key="4">
    <source>
        <dbReference type="Proteomes" id="UP001500466"/>
    </source>
</evidence>
<dbReference type="EC" id="5.3.1.23" evidence="2"/>
<keyword evidence="1 2" id="KW-0413">Isomerase</keyword>
<dbReference type="RefSeq" id="WP_345673745.1">
    <property type="nucleotide sequence ID" value="NZ_BAABHS010000002.1"/>
</dbReference>
<comment type="function">
    <text evidence="2">Catalyzes the interconversion of methylthioribose-1-phosphate (MTR-1-P) into methylthioribulose-1-phosphate (MTRu-1-P).</text>
</comment>
<dbReference type="Pfam" id="PF01008">
    <property type="entry name" value="IF-2B"/>
    <property type="match status" value="1"/>
</dbReference>
<dbReference type="GO" id="GO:0016853">
    <property type="term" value="F:isomerase activity"/>
    <property type="evidence" value="ECO:0007669"/>
    <property type="project" value="UniProtKB-KW"/>
</dbReference>
<comment type="similarity">
    <text evidence="2">Belongs to the EIF-2B alpha/beta/delta subunits family. MtnA subfamily.</text>
</comment>
<evidence type="ECO:0000313" key="3">
    <source>
        <dbReference type="EMBL" id="GAA4949298.1"/>
    </source>
</evidence>
<organism evidence="3 4">
    <name type="scientific">Yinghuangia aomiensis</name>
    <dbReference type="NCBI Taxonomy" id="676205"/>
    <lineage>
        <taxon>Bacteria</taxon>
        <taxon>Bacillati</taxon>
        <taxon>Actinomycetota</taxon>
        <taxon>Actinomycetes</taxon>
        <taxon>Kitasatosporales</taxon>
        <taxon>Streptomycetaceae</taxon>
        <taxon>Yinghuangia</taxon>
    </lineage>
</organism>
<reference evidence="4" key="1">
    <citation type="journal article" date="2019" name="Int. J. Syst. Evol. Microbiol.">
        <title>The Global Catalogue of Microorganisms (GCM) 10K type strain sequencing project: providing services to taxonomists for standard genome sequencing and annotation.</title>
        <authorList>
            <consortium name="The Broad Institute Genomics Platform"/>
            <consortium name="The Broad Institute Genome Sequencing Center for Infectious Disease"/>
            <person name="Wu L."/>
            <person name="Ma J."/>
        </authorList>
    </citation>
    <scope>NUCLEOTIDE SEQUENCE [LARGE SCALE GENOMIC DNA]</scope>
    <source>
        <strain evidence="4">JCM 17986</strain>
    </source>
</reference>
<comment type="caution">
    <text evidence="3">The sequence shown here is derived from an EMBL/GenBank/DDBJ whole genome shotgun (WGS) entry which is preliminary data.</text>
</comment>
<gene>
    <name evidence="3" type="primary">mtnA_1</name>
    <name evidence="2" type="synonym">mtnA</name>
    <name evidence="3" type="ORF">GCM10023205_07100</name>
</gene>
<dbReference type="EMBL" id="BAABHS010000002">
    <property type="protein sequence ID" value="GAA4949298.1"/>
    <property type="molecule type" value="Genomic_DNA"/>
</dbReference>
<dbReference type="Gene3D" id="3.40.50.10470">
    <property type="entry name" value="Translation initiation factor eif-2b, domain 2"/>
    <property type="match status" value="1"/>
</dbReference>
<feature type="active site" description="Proton donor" evidence="2">
    <location>
        <position position="242"/>
    </location>
</feature>
<dbReference type="NCBIfam" id="TIGR00524">
    <property type="entry name" value="eIF-2B_rel"/>
    <property type="match status" value="1"/>
</dbReference>
<dbReference type="PANTHER" id="PTHR43475:SF1">
    <property type="entry name" value="METHYLTHIORIBOSE-1-PHOSPHATE ISOMERASE"/>
    <property type="match status" value="1"/>
</dbReference>
<name>A0ABP9GP45_9ACTN</name>
<dbReference type="Gene3D" id="1.20.120.420">
    <property type="entry name" value="translation initiation factor eif-2b, domain 1"/>
    <property type="match status" value="1"/>
</dbReference>
<dbReference type="InterPro" id="IPR011559">
    <property type="entry name" value="Initiation_fac_2B_a/b/d"/>
</dbReference>
<proteinExistence type="inferred from homology"/>
<accession>A0ABP9GP45</accession>
<sequence length="356" mass="36591">MRTIDWVPAQGDSPEHIRLIDQTKLPENLVDLRIDSVDTLIDAIRRLAVRGAPALGVAGAMGVALAVRGLPDDPAADPAADRAARAEIDALRAARPTAVNLAWGVDTALAAYDAGGPWAALEAALKVRDDDIAACAAMADRGAELLARLVPGKPELTVMTICNTGALAAVEHGTALGVIEKLHTDGRLARAVACETRPLLQGARLTAWELDRMGARYDLIVDSAAAITLARGGIDAVLVGADRIAANGDTANKIGTFAVALAAQRAGVPFLVVAPESTVDVATPDGDAIHIEDRGTAEVVDFHGVRTAPAGATAVNPAFDVTPVDLITAIVTDTRVVDTAAKETPADKPAPAGPAD</sequence>
<dbReference type="Proteomes" id="UP001500466">
    <property type="component" value="Unassembled WGS sequence"/>
</dbReference>
<feature type="binding site" evidence="2">
    <location>
        <begin position="252"/>
        <end position="253"/>
    </location>
    <ligand>
        <name>substrate</name>
    </ligand>
</feature>
<evidence type="ECO:0000256" key="1">
    <source>
        <dbReference type="ARBA" id="ARBA00023235"/>
    </source>
</evidence>
<dbReference type="InterPro" id="IPR037171">
    <property type="entry name" value="NagB/RpiA_transferase-like"/>
</dbReference>
<keyword evidence="2" id="KW-0486">Methionine biosynthesis</keyword>
<dbReference type="HAMAP" id="MF_01678">
    <property type="entry name" value="Salvage_MtnA"/>
    <property type="match status" value="1"/>
</dbReference>
<dbReference type="InterPro" id="IPR027363">
    <property type="entry name" value="M1Pi_N"/>
</dbReference>
<protein>
    <recommendedName>
        <fullName evidence="2">Methylthioribose-1-phosphate isomerase</fullName>
        <shortName evidence="2">M1Pi</shortName>
        <shortName evidence="2">MTR-1-P isomerase</shortName>
        <ecNumber evidence="2">5.3.1.23</ecNumber>
    </recommendedName>
    <alternativeName>
        <fullName evidence="2">S-methyl-5-thioribose-1-phosphate isomerase</fullName>
    </alternativeName>
</protein>
<feature type="binding site" evidence="2">
    <location>
        <position position="95"/>
    </location>
    <ligand>
        <name>substrate</name>
    </ligand>
</feature>
<dbReference type="InterPro" id="IPR042529">
    <property type="entry name" value="IF_2B-like_C"/>
</dbReference>
<feature type="binding site" evidence="2">
    <location>
        <begin position="50"/>
        <end position="52"/>
    </location>
    <ligand>
        <name>substrate</name>
    </ligand>
</feature>
<comment type="catalytic activity">
    <reaction evidence="2">
        <text>5-(methylsulfanyl)-alpha-D-ribose 1-phosphate = 5-(methylsulfanyl)-D-ribulose 1-phosphate</text>
        <dbReference type="Rhea" id="RHEA:19989"/>
        <dbReference type="ChEBI" id="CHEBI:58533"/>
        <dbReference type="ChEBI" id="CHEBI:58548"/>
        <dbReference type="EC" id="5.3.1.23"/>
    </reaction>
</comment>
<dbReference type="SUPFAM" id="SSF100950">
    <property type="entry name" value="NagB/RpiA/CoA transferase-like"/>
    <property type="match status" value="1"/>
</dbReference>